<reference evidence="1 2" key="1">
    <citation type="submission" date="2019-04" db="EMBL/GenBank/DDBJ databases">
        <title>Friends and foes A comparative genomics study of 23 Aspergillus species from section Flavi.</title>
        <authorList>
            <consortium name="DOE Joint Genome Institute"/>
            <person name="Kjaerbolling I."/>
            <person name="Vesth T."/>
            <person name="Frisvad J.C."/>
            <person name="Nybo J.L."/>
            <person name="Theobald S."/>
            <person name="Kildgaard S."/>
            <person name="Isbrandt T."/>
            <person name="Kuo A."/>
            <person name="Sato A."/>
            <person name="Lyhne E.K."/>
            <person name="Kogle M.E."/>
            <person name="Wiebenga A."/>
            <person name="Kun R.S."/>
            <person name="Lubbers R.J."/>
            <person name="Makela M.R."/>
            <person name="Barry K."/>
            <person name="Chovatia M."/>
            <person name="Clum A."/>
            <person name="Daum C."/>
            <person name="Haridas S."/>
            <person name="He G."/>
            <person name="LaButti K."/>
            <person name="Lipzen A."/>
            <person name="Mondo S."/>
            <person name="Riley R."/>
            <person name="Salamov A."/>
            <person name="Simmons B.A."/>
            <person name="Magnuson J.K."/>
            <person name="Henrissat B."/>
            <person name="Mortensen U.H."/>
            <person name="Larsen T.O."/>
            <person name="Devries R.P."/>
            <person name="Grigoriev I.V."/>
            <person name="Machida M."/>
            <person name="Baker S.E."/>
            <person name="Andersen M.R."/>
        </authorList>
    </citation>
    <scope>NUCLEOTIDE SEQUENCE [LARGE SCALE GENOMIC DNA]</scope>
    <source>
        <strain evidence="1 2">CBS 117626</strain>
    </source>
</reference>
<gene>
    <name evidence="1" type="ORF">BDV40DRAFT_253856</name>
</gene>
<evidence type="ECO:0000313" key="2">
    <source>
        <dbReference type="Proteomes" id="UP000326950"/>
    </source>
</evidence>
<name>A0A5N6V7C7_ASPTM</name>
<protein>
    <submittedName>
        <fullName evidence="1">Uncharacterized protein</fullName>
    </submittedName>
</protein>
<evidence type="ECO:0000313" key="1">
    <source>
        <dbReference type="EMBL" id="KAE8166908.1"/>
    </source>
</evidence>
<dbReference type="AlphaFoldDB" id="A0A5N6V7C7"/>
<organism evidence="1 2">
    <name type="scientific">Aspergillus tamarii</name>
    <dbReference type="NCBI Taxonomy" id="41984"/>
    <lineage>
        <taxon>Eukaryota</taxon>
        <taxon>Fungi</taxon>
        <taxon>Dikarya</taxon>
        <taxon>Ascomycota</taxon>
        <taxon>Pezizomycotina</taxon>
        <taxon>Eurotiomycetes</taxon>
        <taxon>Eurotiomycetidae</taxon>
        <taxon>Eurotiales</taxon>
        <taxon>Aspergillaceae</taxon>
        <taxon>Aspergillus</taxon>
        <taxon>Aspergillus subgen. Circumdati</taxon>
    </lineage>
</organism>
<keyword evidence="2" id="KW-1185">Reference proteome</keyword>
<accession>A0A5N6V7C7</accession>
<dbReference type="EMBL" id="ML738591">
    <property type="protein sequence ID" value="KAE8166908.1"/>
    <property type="molecule type" value="Genomic_DNA"/>
</dbReference>
<sequence>MSLGSQDSDLFVLSLFYCFYCRFHRLCYFTVVRVFLSYLSFPSTTPLRSSN</sequence>
<dbReference type="Proteomes" id="UP000326950">
    <property type="component" value="Unassembled WGS sequence"/>
</dbReference>
<proteinExistence type="predicted"/>